<dbReference type="Gene3D" id="3.30.70.240">
    <property type="match status" value="1"/>
</dbReference>
<dbReference type="OrthoDB" id="9798176at2"/>
<dbReference type="InterPro" id="IPR021127">
    <property type="entry name" value="CRISPR_associated_Cas2"/>
</dbReference>
<proteinExistence type="inferred from homology"/>
<dbReference type="EMBL" id="FXTM01000021">
    <property type="protein sequence ID" value="SMO71246.1"/>
    <property type="molecule type" value="Genomic_DNA"/>
</dbReference>
<dbReference type="InterPro" id="IPR019199">
    <property type="entry name" value="Virulence_VapD/CRISPR_Cas2"/>
</dbReference>
<evidence type="ECO:0000313" key="10">
    <source>
        <dbReference type="EMBL" id="SMO71246.1"/>
    </source>
</evidence>
<dbReference type="CDD" id="cd09725">
    <property type="entry name" value="Cas2_I_II_III"/>
    <property type="match status" value="1"/>
</dbReference>
<feature type="binding site" evidence="9">
    <location>
        <position position="8"/>
    </location>
    <ligand>
        <name>Mg(2+)</name>
        <dbReference type="ChEBI" id="CHEBI:18420"/>
        <note>catalytic</note>
    </ligand>
</feature>
<dbReference type="SUPFAM" id="SSF143430">
    <property type="entry name" value="TTP0101/SSO1404-like"/>
    <property type="match status" value="1"/>
</dbReference>
<keyword evidence="11" id="KW-1185">Reference proteome</keyword>
<evidence type="ECO:0000256" key="5">
    <source>
        <dbReference type="ARBA" id="ARBA00022759"/>
    </source>
</evidence>
<evidence type="ECO:0000256" key="9">
    <source>
        <dbReference type="HAMAP-Rule" id="MF_01471"/>
    </source>
</evidence>
<keyword evidence="3 9" id="KW-0540">Nuclease</keyword>
<keyword evidence="8 9" id="KW-0051">Antiviral defense</keyword>
<name>A0A521DHX4_9BACT</name>
<keyword evidence="7 9" id="KW-0460">Magnesium</keyword>
<keyword evidence="6 9" id="KW-0378">Hydrolase</keyword>
<evidence type="ECO:0000256" key="1">
    <source>
        <dbReference type="ARBA" id="ARBA00001946"/>
    </source>
</evidence>
<keyword evidence="5 9" id="KW-0255">Endonuclease</keyword>
<dbReference type="Proteomes" id="UP000317315">
    <property type="component" value="Unassembled WGS sequence"/>
</dbReference>
<organism evidence="10 11">
    <name type="scientific">Balnearium lithotrophicum</name>
    <dbReference type="NCBI Taxonomy" id="223788"/>
    <lineage>
        <taxon>Bacteria</taxon>
        <taxon>Pseudomonadati</taxon>
        <taxon>Aquificota</taxon>
        <taxon>Aquificia</taxon>
        <taxon>Desulfurobacteriales</taxon>
        <taxon>Desulfurobacteriaceae</taxon>
        <taxon>Balnearium</taxon>
    </lineage>
</organism>
<evidence type="ECO:0000256" key="3">
    <source>
        <dbReference type="ARBA" id="ARBA00022722"/>
    </source>
</evidence>
<dbReference type="GO" id="GO:0004521">
    <property type="term" value="F:RNA endonuclease activity"/>
    <property type="evidence" value="ECO:0007669"/>
    <property type="project" value="InterPro"/>
</dbReference>
<dbReference type="GO" id="GO:0051607">
    <property type="term" value="P:defense response to virus"/>
    <property type="evidence" value="ECO:0007669"/>
    <property type="project" value="UniProtKB-UniRule"/>
</dbReference>
<evidence type="ECO:0000313" key="11">
    <source>
        <dbReference type="Proteomes" id="UP000317315"/>
    </source>
</evidence>
<comment type="similarity">
    <text evidence="2 9">Belongs to the CRISPR-associated endoribonuclease Cas2 protein family.</text>
</comment>
<dbReference type="HAMAP" id="MF_01471">
    <property type="entry name" value="Cas2"/>
    <property type="match status" value="1"/>
</dbReference>
<dbReference type="GO" id="GO:0016787">
    <property type="term" value="F:hydrolase activity"/>
    <property type="evidence" value="ECO:0007669"/>
    <property type="project" value="UniProtKB-KW"/>
</dbReference>
<dbReference type="GO" id="GO:0043571">
    <property type="term" value="P:maintenance of CRISPR repeat elements"/>
    <property type="evidence" value="ECO:0007669"/>
    <property type="project" value="UniProtKB-UniRule"/>
</dbReference>
<dbReference type="PANTHER" id="PTHR34405:SF3">
    <property type="entry name" value="CRISPR-ASSOCIATED ENDORIBONUCLEASE CAS2 3"/>
    <property type="match status" value="1"/>
</dbReference>
<dbReference type="Pfam" id="PF09827">
    <property type="entry name" value="CRISPR_Cas2"/>
    <property type="match status" value="1"/>
</dbReference>
<dbReference type="EC" id="3.1.-.-" evidence="9"/>
<comment type="subunit">
    <text evidence="9">Homodimer, forms a heterotetramer with a Cas1 homodimer.</text>
</comment>
<reference evidence="10 11" key="1">
    <citation type="submission" date="2017-05" db="EMBL/GenBank/DDBJ databases">
        <authorList>
            <person name="Varghese N."/>
            <person name="Submissions S."/>
        </authorList>
    </citation>
    <scope>NUCLEOTIDE SEQUENCE [LARGE SCALE GENOMIC DNA]</scope>
    <source>
        <strain evidence="10 11">DSM 16304</strain>
    </source>
</reference>
<evidence type="ECO:0000256" key="4">
    <source>
        <dbReference type="ARBA" id="ARBA00022723"/>
    </source>
</evidence>
<evidence type="ECO:0000256" key="8">
    <source>
        <dbReference type="ARBA" id="ARBA00023118"/>
    </source>
</evidence>
<evidence type="ECO:0000256" key="7">
    <source>
        <dbReference type="ARBA" id="ARBA00022842"/>
    </source>
</evidence>
<dbReference type="RefSeq" id="WP_142936002.1">
    <property type="nucleotide sequence ID" value="NZ_FXTM01000021.1"/>
</dbReference>
<dbReference type="PANTHER" id="PTHR34405">
    <property type="entry name" value="CRISPR-ASSOCIATED ENDORIBONUCLEASE CAS2"/>
    <property type="match status" value="1"/>
</dbReference>
<comment type="function">
    <text evidence="9">CRISPR (clustered regularly interspaced short palindromic repeat), is an adaptive immune system that provides protection against mobile genetic elements (viruses, transposable elements and conjugative plasmids). CRISPR clusters contain sequences complementary to antecedent mobile elements and target invading nucleic acids. CRISPR clusters are transcribed and processed into CRISPR RNA (crRNA). Functions as a ssRNA-specific endoribonuclease. Involved in the integration of spacer DNA into the CRISPR cassette.</text>
</comment>
<evidence type="ECO:0000256" key="6">
    <source>
        <dbReference type="ARBA" id="ARBA00022801"/>
    </source>
</evidence>
<accession>A0A521DHX4</accession>
<dbReference type="GO" id="GO:0046872">
    <property type="term" value="F:metal ion binding"/>
    <property type="evidence" value="ECO:0007669"/>
    <property type="project" value="UniProtKB-UniRule"/>
</dbReference>
<protein>
    <recommendedName>
        <fullName evidence="9">CRISPR-associated endoribonuclease Cas2</fullName>
        <ecNumber evidence="9">3.1.-.-</ecNumber>
    </recommendedName>
</protein>
<comment type="cofactor">
    <cofactor evidence="1 9">
        <name>Mg(2+)</name>
        <dbReference type="ChEBI" id="CHEBI:18420"/>
    </cofactor>
</comment>
<sequence>MKYLITYDVSEDSRRNKLVKLLNEHGKRVQYSCFEIEIYPQNLELLIFDIKKIINSETDRVYIFPISKGVYQFIKKIGKRLENDDMVL</sequence>
<evidence type="ECO:0000256" key="2">
    <source>
        <dbReference type="ARBA" id="ARBA00009959"/>
    </source>
</evidence>
<dbReference type="AlphaFoldDB" id="A0A521DHX4"/>
<keyword evidence="4 9" id="KW-0479">Metal-binding</keyword>
<dbReference type="NCBIfam" id="TIGR01573">
    <property type="entry name" value="cas2"/>
    <property type="match status" value="1"/>
</dbReference>
<gene>
    <name evidence="9" type="primary">cas2</name>
    <name evidence="10" type="ORF">SAMN06269117_12114</name>
</gene>